<organism evidence="1 2">
    <name type="scientific">Cylindrotheca closterium</name>
    <dbReference type="NCBI Taxonomy" id="2856"/>
    <lineage>
        <taxon>Eukaryota</taxon>
        <taxon>Sar</taxon>
        <taxon>Stramenopiles</taxon>
        <taxon>Ochrophyta</taxon>
        <taxon>Bacillariophyta</taxon>
        <taxon>Bacillariophyceae</taxon>
        <taxon>Bacillariophycidae</taxon>
        <taxon>Bacillariales</taxon>
        <taxon>Bacillariaceae</taxon>
        <taxon>Cylindrotheca</taxon>
    </lineage>
</organism>
<reference evidence="1" key="1">
    <citation type="submission" date="2023-08" db="EMBL/GenBank/DDBJ databases">
        <authorList>
            <person name="Audoor S."/>
            <person name="Bilcke G."/>
        </authorList>
    </citation>
    <scope>NUCLEOTIDE SEQUENCE</scope>
</reference>
<dbReference type="AlphaFoldDB" id="A0AAD2FCQ1"/>
<comment type="caution">
    <text evidence="1">The sequence shown here is derived from an EMBL/GenBank/DDBJ whole genome shotgun (WGS) entry which is preliminary data.</text>
</comment>
<proteinExistence type="predicted"/>
<gene>
    <name evidence="1" type="ORF">CYCCA115_LOCUS1027</name>
</gene>
<evidence type="ECO:0000313" key="1">
    <source>
        <dbReference type="EMBL" id="CAJ1923391.1"/>
    </source>
</evidence>
<keyword evidence="2" id="KW-1185">Reference proteome</keyword>
<name>A0AAD2FCQ1_9STRA</name>
<protein>
    <submittedName>
        <fullName evidence="1">Uncharacterized protein</fullName>
    </submittedName>
</protein>
<dbReference type="Proteomes" id="UP001295423">
    <property type="component" value="Unassembled WGS sequence"/>
</dbReference>
<evidence type="ECO:0000313" key="2">
    <source>
        <dbReference type="Proteomes" id="UP001295423"/>
    </source>
</evidence>
<sequence>MTENTSLSQRSIEYNNAGVRCLETAKHCIAWDLFKGALEVKLAIERTGEAYADIRSYQMSNSYIARAEAHLMNLECFPKEFQLSPQEQELVISPRMQSIETWERFSSDASLYTPFLFTDPMLLGVDPNITTKRESAAIIFNLALTEHLKSRSSEQAISLYELSMTLLAGDNVELLGISLMNNIGVWCYENGDQDGCAKCMGHLVSFTSALSADLEPELRESVQSNILWLARPPFAASPAA</sequence>
<accession>A0AAD2FCQ1</accession>
<dbReference type="EMBL" id="CAKOGP040000002">
    <property type="protein sequence ID" value="CAJ1923391.1"/>
    <property type="molecule type" value="Genomic_DNA"/>
</dbReference>